<dbReference type="SUPFAM" id="SSF55729">
    <property type="entry name" value="Acyl-CoA N-acyltransferases (Nat)"/>
    <property type="match status" value="1"/>
</dbReference>
<dbReference type="OrthoDB" id="9793389at2"/>
<dbReference type="InterPro" id="IPR000182">
    <property type="entry name" value="GNAT_dom"/>
</dbReference>
<sequence>MLEVTQHNWETKGEFVATFDGQKAGLMTYSLAGDDKIIIDHTEVEQAYNGKGVGKAMVYKAVEFAREKNLKIIPLCPFAKATFQKNEQIRDVL</sequence>
<dbReference type="AlphaFoldDB" id="A0A3D9D037"/>
<dbReference type="InterPro" id="IPR031165">
    <property type="entry name" value="GNAT_YJDJ"/>
</dbReference>
<dbReference type="InterPro" id="IPR045057">
    <property type="entry name" value="Gcn5-rel_NAT"/>
</dbReference>
<organism evidence="3 4">
    <name type="scientific">Epilithonimonas hispanica</name>
    <dbReference type="NCBI Taxonomy" id="358687"/>
    <lineage>
        <taxon>Bacteria</taxon>
        <taxon>Pseudomonadati</taxon>
        <taxon>Bacteroidota</taxon>
        <taxon>Flavobacteriia</taxon>
        <taxon>Flavobacteriales</taxon>
        <taxon>Weeksellaceae</taxon>
        <taxon>Chryseobacterium group</taxon>
        <taxon>Epilithonimonas</taxon>
    </lineage>
</organism>
<dbReference type="PANTHER" id="PTHR31435:SF10">
    <property type="entry name" value="BSR4717 PROTEIN"/>
    <property type="match status" value="1"/>
</dbReference>
<dbReference type="PROSITE" id="PS51186">
    <property type="entry name" value="GNAT"/>
    <property type="match status" value="1"/>
</dbReference>
<comment type="caution">
    <text evidence="3">The sequence shown here is derived from an EMBL/GenBank/DDBJ whole genome shotgun (WGS) entry which is preliminary data.</text>
</comment>
<feature type="domain" description="N-acetyltransferase" evidence="1">
    <location>
        <begin position="1"/>
        <end position="93"/>
    </location>
</feature>
<evidence type="ECO:0000259" key="1">
    <source>
        <dbReference type="PROSITE" id="PS51186"/>
    </source>
</evidence>
<name>A0A3D9D037_9FLAO</name>
<evidence type="ECO:0000259" key="2">
    <source>
        <dbReference type="PROSITE" id="PS51729"/>
    </source>
</evidence>
<gene>
    <name evidence="3" type="ORF">DRF58_06135</name>
</gene>
<keyword evidence="3" id="KW-0808">Transferase</keyword>
<dbReference type="Gene3D" id="3.40.630.30">
    <property type="match status" value="1"/>
</dbReference>
<dbReference type="Proteomes" id="UP000256326">
    <property type="component" value="Unassembled WGS sequence"/>
</dbReference>
<feature type="domain" description="N-acetyltransferase" evidence="2">
    <location>
        <begin position="7"/>
        <end position="93"/>
    </location>
</feature>
<proteinExistence type="predicted"/>
<evidence type="ECO:0000313" key="3">
    <source>
        <dbReference type="EMBL" id="REC71393.1"/>
    </source>
</evidence>
<dbReference type="CDD" id="cd04301">
    <property type="entry name" value="NAT_SF"/>
    <property type="match status" value="1"/>
</dbReference>
<dbReference type="PANTHER" id="PTHR31435">
    <property type="entry name" value="PROTEIN NATD1"/>
    <property type="match status" value="1"/>
</dbReference>
<dbReference type="Pfam" id="PF14542">
    <property type="entry name" value="Acetyltransf_CG"/>
    <property type="match status" value="1"/>
</dbReference>
<protein>
    <submittedName>
        <fullName evidence="3">GNAT family N-acetyltransferase</fullName>
    </submittedName>
</protein>
<dbReference type="InterPro" id="IPR016181">
    <property type="entry name" value="Acyl_CoA_acyltransferase"/>
</dbReference>
<dbReference type="EMBL" id="QNUG01000010">
    <property type="protein sequence ID" value="REC71393.1"/>
    <property type="molecule type" value="Genomic_DNA"/>
</dbReference>
<keyword evidence="4" id="KW-1185">Reference proteome</keyword>
<accession>A0A3D9D037</accession>
<dbReference type="GO" id="GO:0016747">
    <property type="term" value="F:acyltransferase activity, transferring groups other than amino-acyl groups"/>
    <property type="evidence" value="ECO:0007669"/>
    <property type="project" value="InterPro"/>
</dbReference>
<reference evidence="3 4" key="1">
    <citation type="journal article" date="2006" name="Int. J. Syst. Evol. Microbiol.">
        <title>Chryseobacterium hispanicum sp. nov., isolated from the drinking water distribution system of Sevilla, Spain.</title>
        <authorList>
            <person name="Gallego V."/>
            <person name="Garcia M.T."/>
            <person name="Ventosa A."/>
        </authorList>
    </citation>
    <scope>NUCLEOTIDE SEQUENCE [LARGE SCALE GENOMIC DNA]</scope>
    <source>
        <strain evidence="3 4">KCTC 22104</strain>
    </source>
</reference>
<dbReference type="PROSITE" id="PS51729">
    <property type="entry name" value="GNAT_YJDJ"/>
    <property type="match status" value="1"/>
</dbReference>
<dbReference type="RefSeq" id="WP_116033895.1">
    <property type="nucleotide sequence ID" value="NZ_JBHLVV010000052.1"/>
</dbReference>
<evidence type="ECO:0000313" key="4">
    <source>
        <dbReference type="Proteomes" id="UP000256326"/>
    </source>
</evidence>